<feature type="domain" description="Response regulatory" evidence="6">
    <location>
        <begin position="6"/>
        <end position="123"/>
    </location>
</feature>
<dbReference type="GO" id="GO:0000976">
    <property type="term" value="F:transcription cis-regulatory region binding"/>
    <property type="evidence" value="ECO:0007669"/>
    <property type="project" value="TreeGrafter"/>
</dbReference>
<dbReference type="GO" id="GO:0005829">
    <property type="term" value="C:cytosol"/>
    <property type="evidence" value="ECO:0007669"/>
    <property type="project" value="TreeGrafter"/>
</dbReference>
<evidence type="ECO:0000313" key="8">
    <source>
        <dbReference type="Proteomes" id="UP000008204"/>
    </source>
</evidence>
<dbReference type="RefSeq" id="WP_012595129.1">
    <property type="nucleotide sequence ID" value="NC_011726.1"/>
</dbReference>
<name>B7JX08_RIPO1</name>
<dbReference type="HOGENOM" id="CLU_000445_90_4_3"/>
<dbReference type="STRING" id="41431.PCC8801_1812"/>
<gene>
    <name evidence="7" type="ordered locus">PCC8801_1812</name>
</gene>
<proteinExistence type="predicted"/>
<dbReference type="InterPro" id="IPR036388">
    <property type="entry name" value="WH-like_DNA-bd_sf"/>
</dbReference>
<organism evidence="7 8">
    <name type="scientific">Rippkaea orientalis (strain PCC 8801 / RF-1)</name>
    <name type="common">Cyanothece sp. (strain PCC 8801)</name>
    <dbReference type="NCBI Taxonomy" id="41431"/>
    <lineage>
        <taxon>Bacteria</taxon>
        <taxon>Bacillati</taxon>
        <taxon>Cyanobacteriota</taxon>
        <taxon>Cyanophyceae</taxon>
        <taxon>Oscillatoriophycideae</taxon>
        <taxon>Chroococcales</taxon>
        <taxon>Aphanothecaceae</taxon>
        <taxon>Rippkaea</taxon>
        <taxon>Rippkaea orientalis</taxon>
    </lineage>
</organism>
<dbReference type="KEGG" id="cyp:PCC8801_1812"/>
<dbReference type="GO" id="GO:0006355">
    <property type="term" value="P:regulation of DNA-templated transcription"/>
    <property type="evidence" value="ECO:0007669"/>
    <property type="project" value="InterPro"/>
</dbReference>
<dbReference type="Gene3D" id="1.10.10.10">
    <property type="entry name" value="Winged helix-like DNA-binding domain superfamily/Winged helix DNA-binding domain"/>
    <property type="match status" value="1"/>
</dbReference>
<reference evidence="8" key="1">
    <citation type="journal article" date="2011" name="MBio">
        <title>Novel metabolic attributes of the genus Cyanothece, comprising a group of unicellular nitrogen-fixing Cyanobacteria.</title>
        <authorList>
            <person name="Bandyopadhyay A."/>
            <person name="Elvitigala T."/>
            <person name="Welsh E."/>
            <person name="Stockel J."/>
            <person name="Liberton M."/>
            <person name="Min H."/>
            <person name="Sherman L.A."/>
            <person name="Pakrasi H.B."/>
        </authorList>
    </citation>
    <scope>NUCLEOTIDE SEQUENCE [LARGE SCALE GENOMIC DNA]</scope>
    <source>
        <strain evidence="8">PCC 8801</strain>
    </source>
</reference>
<dbReference type="eggNOG" id="COG2197">
    <property type="taxonomic scope" value="Bacteria"/>
</dbReference>
<evidence type="ECO:0000259" key="5">
    <source>
        <dbReference type="PROSITE" id="PS50043"/>
    </source>
</evidence>
<evidence type="ECO:0000256" key="2">
    <source>
        <dbReference type="ARBA" id="ARBA00023125"/>
    </source>
</evidence>
<dbReference type="SUPFAM" id="SSF46894">
    <property type="entry name" value="C-terminal effector domain of the bipartite response regulators"/>
    <property type="match status" value="1"/>
</dbReference>
<dbReference type="GO" id="GO:0032993">
    <property type="term" value="C:protein-DNA complex"/>
    <property type="evidence" value="ECO:0007669"/>
    <property type="project" value="TreeGrafter"/>
</dbReference>
<evidence type="ECO:0000313" key="7">
    <source>
        <dbReference type="EMBL" id="ACK65857.1"/>
    </source>
</evidence>
<evidence type="ECO:0000256" key="1">
    <source>
        <dbReference type="ARBA" id="ARBA00023015"/>
    </source>
</evidence>
<dbReference type="AlphaFoldDB" id="B7JX08"/>
<evidence type="ECO:0000256" key="3">
    <source>
        <dbReference type="ARBA" id="ARBA00023163"/>
    </source>
</evidence>
<dbReference type="InterPro" id="IPR016032">
    <property type="entry name" value="Sig_transdc_resp-reg_C-effctor"/>
</dbReference>
<keyword evidence="8" id="KW-1185">Reference proteome</keyword>
<feature type="modified residue" description="4-aspartylphosphate" evidence="4">
    <location>
        <position position="56"/>
    </location>
</feature>
<keyword evidence="4" id="KW-0597">Phosphoprotein</keyword>
<protein>
    <submittedName>
        <fullName evidence="7">Two component transcriptional regulator, LuxR family</fullName>
    </submittedName>
</protein>
<dbReference type="EMBL" id="CP001287">
    <property type="protein sequence ID" value="ACK65857.1"/>
    <property type="molecule type" value="Genomic_DNA"/>
</dbReference>
<dbReference type="OrthoDB" id="3821207at2"/>
<dbReference type="PANTHER" id="PTHR48111">
    <property type="entry name" value="REGULATOR OF RPOS"/>
    <property type="match status" value="1"/>
</dbReference>
<dbReference type="Gene3D" id="3.40.50.2300">
    <property type="match status" value="1"/>
</dbReference>
<dbReference type="Pfam" id="PF00072">
    <property type="entry name" value="Response_reg"/>
    <property type="match status" value="1"/>
</dbReference>
<dbReference type="InterPro" id="IPR000792">
    <property type="entry name" value="Tscrpt_reg_LuxR_C"/>
</dbReference>
<dbReference type="InterPro" id="IPR039420">
    <property type="entry name" value="WalR-like"/>
</dbReference>
<keyword evidence="2" id="KW-0238">DNA-binding</keyword>
<keyword evidence="3" id="KW-0804">Transcription</keyword>
<dbReference type="CDD" id="cd06170">
    <property type="entry name" value="LuxR_C_like"/>
    <property type="match status" value="1"/>
</dbReference>
<dbReference type="InterPro" id="IPR001789">
    <property type="entry name" value="Sig_transdc_resp-reg_receiver"/>
</dbReference>
<dbReference type="SUPFAM" id="SSF52172">
    <property type="entry name" value="CheY-like"/>
    <property type="match status" value="1"/>
</dbReference>
<sequence>MSNPEKILLVDDEPGVRESVQAYLEYSGDFNVKVASNANQAWELIEKEIPDLIISDIMMPQVDGYQFLGKLREDPRYQSLPVVFLTARGMTSDRIQGYHAGCDAYLSKPFDPEELEAIVKNLLERRKVSIKASSESVKLEEIAQEIREIKAQIGQQPHLVTTPSPIKIELTPREQSVLDLVAEGLMNKEIASRLNTSVRNVEKYVSRLFSKTGTNSRTELVRFALKHGLTQ</sequence>
<evidence type="ECO:0000259" key="6">
    <source>
        <dbReference type="PROSITE" id="PS50110"/>
    </source>
</evidence>
<dbReference type="PRINTS" id="PR00038">
    <property type="entry name" value="HTHLUXR"/>
</dbReference>
<evidence type="ECO:0000256" key="4">
    <source>
        <dbReference type="PROSITE-ProRule" id="PRU00169"/>
    </source>
</evidence>
<dbReference type="SMART" id="SM00448">
    <property type="entry name" value="REC"/>
    <property type="match status" value="1"/>
</dbReference>
<dbReference type="PANTHER" id="PTHR48111:SF67">
    <property type="entry name" value="TRANSCRIPTIONAL REGULATORY PROTEIN TCTD"/>
    <property type="match status" value="1"/>
</dbReference>
<dbReference type="PROSITE" id="PS50043">
    <property type="entry name" value="HTH_LUXR_2"/>
    <property type="match status" value="1"/>
</dbReference>
<dbReference type="Pfam" id="PF00196">
    <property type="entry name" value="GerE"/>
    <property type="match status" value="1"/>
</dbReference>
<accession>B7JX08</accession>
<dbReference type="SMART" id="SM00421">
    <property type="entry name" value="HTH_LUXR"/>
    <property type="match status" value="1"/>
</dbReference>
<dbReference type="Proteomes" id="UP000008204">
    <property type="component" value="Chromosome"/>
</dbReference>
<feature type="domain" description="HTH luxR-type" evidence="5">
    <location>
        <begin position="163"/>
        <end position="228"/>
    </location>
</feature>
<dbReference type="CDD" id="cd19927">
    <property type="entry name" value="REC_Ycf29"/>
    <property type="match status" value="1"/>
</dbReference>
<keyword evidence="1" id="KW-0805">Transcription regulation</keyword>
<dbReference type="PROSITE" id="PS50110">
    <property type="entry name" value="RESPONSE_REGULATORY"/>
    <property type="match status" value="1"/>
</dbReference>
<dbReference type="GO" id="GO:0000156">
    <property type="term" value="F:phosphorelay response regulator activity"/>
    <property type="evidence" value="ECO:0007669"/>
    <property type="project" value="TreeGrafter"/>
</dbReference>
<dbReference type="InterPro" id="IPR011006">
    <property type="entry name" value="CheY-like_superfamily"/>
</dbReference>